<organism evidence="13 14">
    <name type="scientific">Persicimonas caeni</name>
    <dbReference type="NCBI Taxonomy" id="2292766"/>
    <lineage>
        <taxon>Bacteria</taxon>
        <taxon>Deltaproteobacteria</taxon>
        <taxon>Bradymonadales</taxon>
        <taxon>Bradymonadaceae</taxon>
        <taxon>Persicimonas</taxon>
    </lineage>
</organism>
<dbReference type="InterPro" id="IPR034084">
    <property type="entry name" value="Thermitase-like_dom"/>
</dbReference>
<dbReference type="SUPFAM" id="SSF52743">
    <property type="entry name" value="Subtilisin-like"/>
    <property type="match status" value="1"/>
</dbReference>
<feature type="active site" description="Charge relay system" evidence="7">
    <location>
        <position position="218"/>
    </location>
</feature>
<evidence type="ECO:0000256" key="10">
    <source>
        <dbReference type="SAM" id="SignalP"/>
    </source>
</evidence>
<dbReference type="InterPro" id="IPR015500">
    <property type="entry name" value="Peptidase_S8_subtilisin-rel"/>
</dbReference>
<dbReference type="PROSITE" id="PS00136">
    <property type="entry name" value="SUBTILASE_ASP"/>
    <property type="match status" value="1"/>
</dbReference>
<comment type="similarity">
    <text evidence="2 7 8">Belongs to the peptidase S8 family.</text>
</comment>
<gene>
    <name evidence="13" type="ORF">FIV42_00275</name>
</gene>
<feature type="chain" id="PRO_5030106037" evidence="10">
    <location>
        <begin position="46"/>
        <end position="667"/>
    </location>
</feature>
<dbReference type="InterPro" id="IPR045986">
    <property type="entry name" value="DUF5942"/>
</dbReference>
<evidence type="ECO:0000256" key="2">
    <source>
        <dbReference type="ARBA" id="ARBA00011073"/>
    </source>
</evidence>
<dbReference type="AlphaFoldDB" id="A0A4Y6PLY8"/>
<dbReference type="CDD" id="cd07484">
    <property type="entry name" value="Peptidases_S8_Thermitase_like"/>
    <property type="match status" value="1"/>
</dbReference>
<dbReference type="InterPro" id="IPR023827">
    <property type="entry name" value="Peptidase_S8_Asp-AS"/>
</dbReference>
<dbReference type="OrthoDB" id="9790784at2"/>
<dbReference type="Pfam" id="PF00082">
    <property type="entry name" value="Peptidase_S8"/>
    <property type="match status" value="1"/>
</dbReference>
<evidence type="ECO:0000256" key="1">
    <source>
        <dbReference type="ARBA" id="ARBA00004613"/>
    </source>
</evidence>
<keyword evidence="4 7" id="KW-0645">Protease</keyword>
<dbReference type="PANTHER" id="PTHR43806:SF11">
    <property type="entry name" value="CEREVISIN-RELATED"/>
    <property type="match status" value="1"/>
</dbReference>
<keyword evidence="9" id="KW-0472">Membrane</keyword>
<feature type="transmembrane region" description="Helical" evidence="9">
    <location>
        <begin position="647"/>
        <end position="664"/>
    </location>
</feature>
<keyword evidence="5 7" id="KW-0378">Hydrolase</keyword>
<keyword evidence="9" id="KW-0812">Transmembrane</keyword>
<feature type="transmembrane region" description="Helical" evidence="9">
    <location>
        <begin position="588"/>
        <end position="604"/>
    </location>
</feature>
<reference evidence="13 14" key="1">
    <citation type="submission" date="2019-06" db="EMBL/GenBank/DDBJ databases">
        <title>Persicimonas caeni gen. nov., sp. nov., a predatory bacterium isolated from solar saltern.</title>
        <authorList>
            <person name="Wang S."/>
        </authorList>
    </citation>
    <scope>NUCLEOTIDE SEQUENCE [LARGE SCALE GENOMIC DNA]</scope>
    <source>
        <strain evidence="13 14">YN101</strain>
    </source>
</reference>
<protein>
    <submittedName>
        <fullName evidence="13">Peptidase S8</fullName>
    </submittedName>
</protein>
<feature type="domain" description="Peptidase S8/S53" evidence="11">
    <location>
        <begin position="209"/>
        <end position="487"/>
    </location>
</feature>
<keyword evidence="3" id="KW-0964">Secreted</keyword>
<feature type="transmembrane region" description="Helical" evidence="9">
    <location>
        <begin position="611"/>
        <end position="632"/>
    </location>
</feature>
<evidence type="ECO:0000313" key="13">
    <source>
        <dbReference type="EMBL" id="QDG49229.1"/>
    </source>
</evidence>
<feature type="active site" description="Charge relay system" evidence="7">
    <location>
        <position position="434"/>
    </location>
</feature>
<evidence type="ECO:0000256" key="6">
    <source>
        <dbReference type="ARBA" id="ARBA00022825"/>
    </source>
</evidence>
<sequence>MVKSSTDSIWSRPMGRRRIADVLRKGWMPAMVAALAFAAPQLVSAQEVASAQTDSTKSMDQWKACLDGAAPSTQNVAPGSVTQATGQPIVLDADPHTDEIVFDFDDDVDNADIEAFARQHGLQVRLNSTYSDAANIFVARVDEGAVPYIKDCLAQKAPAGLIEAAEENINYAAFGSETADDTAPNDPLYQFQWNFKQVGAESAWKVSTGRDVTVAVIDTGVAMENAPDRGITRPKDLDGTEGVAGYDFVDDDDFAWDGHGHGTHVAGTIAQTTNNEYGVAGLAYNAKIMPLRVLNSRGFGQVSDIADAVRFAADNDAQVINMSLGGPLPSLVLSRAIKYAYNKGVTIVAAAGNGGKRAPSYPAAYDGVIAVAATQFDKNTTFYSQWGKYVDIAAPGGNTRVDQNGDGRPDGVMQQTLKNGATDEHDFVLYMGTSMASPHVAAGAALIISQGVTHPDQVEEVLQDTADDSLRDRYDDEKEFRERYGAGLMQADEAAQSAATTQGTWRFAGGLFLALLALVGVRRKDILGVAGGMKPSVIITSVVTASGLFFLPMLIGDGGCFGGVVSALSHPLAELDLALFGPGAHQNPLLASFLIPLLAVGLLGGHDKIKYVASGLALGMAGFLLTESVLLTSDVQWIPGMNVLDRVWLGFNGLVSFAIGYFSLKRV</sequence>
<dbReference type="Gene3D" id="3.40.50.200">
    <property type="entry name" value="Peptidase S8/S53 domain"/>
    <property type="match status" value="1"/>
</dbReference>
<evidence type="ECO:0000256" key="5">
    <source>
        <dbReference type="ARBA" id="ARBA00022801"/>
    </source>
</evidence>
<dbReference type="Pfam" id="PF19366">
    <property type="entry name" value="DUF5942"/>
    <property type="match status" value="1"/>
</dbReference>
<feature type="transmembrane region" description="Helical" evidence="9">
    <location>
        <begin position="503"/>
        <end position="521"/>
    </location>
</feature>
<feature type="transmembrane region" description="Helical" evidence="9">
    <location>
        <begin position="542"/>
        <end position="568"/>
    </location>
</feature>
<dbReference type="PANTHER" id="PTHR43806">
    <property type="entry name" value="PEPTIDASE S8"/>
    <property type="match status" value="1"/>
</dbReference>
<accession>A0A5B8XXV9</accession>
<dbReference type="InterPro" id="IPR000209">
    <property type="entry name" value="Peptidase_S8/S53_dom"/>
</dbReference>
<evidence type="ECO:0000259" key="11">
    <source>
        <dbReference type="Pfam" id="PF00082"/>
    </source>
</evidence>
<dbReference type="GO" id="GO:0005576">
    <property type="term" value="C:extracellular region"/>
    <property type="evidence" value="ECO:0007669"/>
    <property type="project" value="UniProtKB-SubCell"/>
</dbReference>
<dbReference type="PRINTS" id="PR00723">
    <property type="entry name" value="SUBTILISIN"/>
</dbReference>
<keyword evidence="9" id="KW-1133">Transmembrane helix</keyword>
<keyword evidence="10" id="KW-0732">Signal</keyword>
<keyword evidence="6 7" id="KW-0720">Serine protease</keyword>
<accession>A0A4Y6PLY8</accession>
<dbReference type="GO" id="GO:0004252">
    <property type="term" value="F:serine-type endopeptidase activity"/>
    <property type="evidence" value="ECO:0007669"/>
    <property type="project" value="UniProtKB-UniRule"/>
</dbReference>
<dbReference type="InterPro" id="IPR036852">
    <property type="entry name" value="Peptidase_S8/S53_dom_sf"/>
</dbReference>
<evidence type="ECO:0000256" key="4">
    <source>
        <dbReference type="ARBA" id="ARBA00022670"/>
    </source>
</evidence>
<comment type="subcellular location">
    <subcellularLocation>
        <location evidence="1">Secreted</location>
    </subcellularLocation>
</comment>
<dbReference type="InterPro" id="IPR050131">
    <property type="entry name" value="Peptidase_S8_subtilisin-like"/>
</dbReference>
<dbReference type="Proteomes" id="UP000315995">
    <property type="component" value="Chromosome"/>
</dbReference>
<dbReference type="GO" id="GO:0006508">
    <property type="term" value="P:proteolysis"/>
    <property type="evidence" value="ECO:0007669"/>
    <property type="project" value="UniProtKB-KW"/>
</dbReference>
<dbReference type="EMBL" id="CP041186">
    <property type="protein sequence ID" value="QDG49229.1"/>
    <property type="molecule type" value="Genomic_DNA"/>
</dbReference>
<evidence type="ECO:0000256" key="9">
    <source>
        <dbReference type="SAM" id="Phobius"/>
    </source>
</evidence>
<dbReference type="PROSITE" id="PS00138">
    <property type="entry name" value="SUBTILASE_SER"/>
    <property type="match status" value="1"/>
</dbReference>
<evidence type="ECO:0000313" key="14">
    <source>
        <dbReference type="Proteomes" id="UP000315995"/>
    </source>
</evidence>
<feature type="domain" description="DUF5942" evidence="12">
    <location>
        <begin position="542"/>
        <end position="665"/>
    </location>
</feature>
<evidence type="ECO:0000256" key="3">
    <source>
        <dbReference type="ARBA" id="ARBA00022525"/>
    </source>
</evidence>
<name>A0A4Y6PLY8_PERCE</name>
<feature type="active site" description="Charge relay system" evidence="7">
    <location>
        <position position="261"/>
    </location>
</feature>
<evidence type="ECO:0000256" key="7">
    <source>
        <dbReference type="PROSITE-ProRule" id="PRU01240"/>
    </source>
</evidence>
<proteinExistence type="inferred from homology"/>
<dbReference type="PROSITE" id="PS51892">
    <property type="entry name" value="SUBTILASE"/>
    <property type="match status" value="1"/>
</dbReference>
<evidence type="ECO:0000256" key="8">
    <source>
        <dbReference type="RuleBase" id="RU003355"/>
    </source>
</evidence>
<evidence type="ECO:0000259" key="12">
    <source>
        <dbReference type="Pfam" id="PF19366"/>
    </source>
</evidence>
<dbReference type="InterPro" id="IPR023828">
    <property type="entry name" value="Peptidase_S8_Ser-AS"/>
</dbReference>
<keyword evidence="14" id="KW-1185">Reference proteome</keyword>
<feature type="signal peptide" evidence="10">
    <location>
        <begin position="1"/>
        <end position="45"/>
    </location>
</feature>